<name>A0A8S3H5C4_9BILA</name>
<organism evidence="1 2">
    <name type="scientific">Rotaria magnacalcarata</name>
    <dbReference type="NCBI Taxonomy" id="392030"/>
    <lineage>
        <taxon>Eukaryota</taxon>
        <taxon>Metazoa</taxon>
        <taxon>Spiralia</taxon>
        <taxon>Gnathifera</taxon>
        <taxon>Rotifera</taxon>
        <taxon>Eurotatoria</taxon>
        <taxon>Bdelloidea</taxon>
        <taxon>Philodinida</taxon>
        <taxon>Philodinidae</taxon>
        <taxon>Rotaria</taxon>
    </lineage>
</organism>
<accession>A0A8S3H5C4</accession>
<comment type="caution">
    <text evidence="1">The sequence shown here is derived from an EMBL/GenBank/DDBJ whole genome shotgun (WGS) entry which is preliminary data.</text>
</comment>
<protein>
    <submittedName>
        <fullName evidence="1">Uncharacterized protein</fullName>
    </submittedName>
</protein>
<sequence length="68" mass="7700">MGETTKWSNIAVGRHPLKLPTSSMPNVILTPITNDANDHLSSSSFRSQRYRTELSLNIADYTYICKRT</sequence>
<gene>
    <name evidence="1" type="ORF">GIL414_LOCUS68369</name>
</gene>
<dbReference type="Proteomes" id="UP000681720">
    <property type="component" value="Unassembled WGS sequence"/>
</dbReference>
<evidence type="ECO:0000313" key="2">
    <source>
        <dbReference type="Proteomes" id="UP000681720"/>
    </source>
</evidence>
<proteinExistence type="predicted"/>
<dbReference type="EMBL" id="CAJOBJ010327854">
    <property type="protein sequence ID" value="CAF5178088.1"/>
    <property type="molecule type" value="Genomic_DNA"/>
</dbReference>
<dbReference type="AlphaFoldDB" id="A0A8S3H5C4"/>
<reference evidence="1" key="1">
    <citation type="submission" date="2021-02" db="EMBL/GenBank/DDBJ databases">
        <authorList>
            <person name="Nowell W R."/>
        </authorList>
    </citation>
    <scope>NUCLEOTIDE SEQUENCE</scope>
</reference>
<feature type="non-terminal residue" evidence="1">
    <location>
        <position position="68"/>
    </location>
</feature>
<evidence type="ECO:0000313" key="1">
    <source>
        <dbReference type="EMBL" id="CAF5178088.1"/>
    </source>
</evidence>